<name>A0ABY6IPE9_9HYPH</name>
<feature type="domain" description="HTH luxR-type" evidence="4">
    <location>
        <begin position="181"/>
        <end position="246"/>
    </location>
</feature>
<dbReference type="InterPro" id="IPR016032">
    <property type="entry name" value="Sig_transdc_resp-reg_C-effctor"/>
</dbReference>
<accession>A0ABY6IPE9</accession>
<dbReference type="PROSITE" id="PS50043">
    <property type="entry name" value="HTH_LUXR_2"/>
    <property type="match status" value="1"/>
</dbReference>
<dbReference type="EMBL" id="CP107716">
    <property type="protein sequence ID" value="UYQ71197.1"/>
    <property type="molecule type" value="Genomic_DNA"/>
</dbReference>
<keyword evidence="3" id="KW-0804">Transcription</keyword>
<dbReference type="InterPro" id="IPR000792">
    <property type="entry name" value="Tscrpt_reg_LuxR_C"/>
</dbReference>
<dbReference type="SUPFAM" id="SSF46894">
    <property type="entry name" value="C-terminal effector domain of the bipartite response regulators"/>
    <property type="match status" value="1"/>
</dbReference>
<evidence type="ECO:0000259" key="4">
    <source>
        <dbReference type="PROSITE" id="PS50043"/>
    </source>
</evidence>
<dbReference type="RefSeq" id="WP_264224852.1">
    <property type="nucleotide sequence ID" value="NZ_CP107716.1"/>
</dbReference>
<dbReference type="CDD" id="cd06170">
    <property type="entry name" value="LuxR_C_like"/>
    <property type="match status" value="1"/>
</dbReference>
<dbReference type="SMART" id="SM00421">
    <property type="entry name" value="HTH_LUXR"/>
    <property type="match status" value="1"/>
</dbReference>
<dbReference type="Gene3D" id="1.10.10.10">
    <property type="entry name" value="Winged helix-like DNA-binding domain superfamily/Winged helix DNA-binding domain"/>
    <property type="match status" value="1"/>
</dbReference>
<dbReference type="Proteomes" id="UP001163882">
    <property type="component" value="Chromosome"/>
</dbReference>
<proteinExistence type="predicted"/>
<evidence type="ECO:0000256" key="2">
    <source>
        <dbReference type="ARBA" id="ARBA00023125"/>
    </source>
</evidence>
<dbReference type="InterPro" id="IPR036388">
    <property type="entry name" value="WH-like_DNA-bd_sf"/>
</dbReference>
<keyword evidence="1" id="KW-0805">Transcription regulation</keyword>
<evidence type="ECO:0000313" key="5">
    <source>
        <dbReference type="EMBL" id="UYQ71197.1"/>
    </source>
</evidence>
<evidence type="ECO:0000313" key="6">
    <source>
        <dbReference type="Proteomes" id="UP001163882"/>
    </source>
</evidence>
<keyword evidence="2" id="KW-0238">DNA-binding</keyword>
<keyword evidence="6" id="KW-1185">Reference proteome</keyword>
<sequence>MRGFLDVFGGRESHHSSDEPFKIVINAHGGALFEGLAQLLEEHIVNAAVFICEDLKKVGSPDPLVRLLLVHASDKDTVSGQLEMYRTLFPEADVAILGDSDAEELDWKTLGETSEVQGYLPLDLKLPVFLAAVSLVLSGGQFFPVRSFKNHAVLFKKDVTERRNLPDRQDASHNVTETRTNQPELRDLTSREHQILMLLAQGLQNKLIADRMQLSEHTVKAHVHNLMGKLKVTNRTQAAAAFHGLGAHTNSGGQNLSMR</sequence>
<dbReference type="PANTHER" id="PTHR44688:SF16">
    <property type="entry name" value="DNA-BINDING TRANSCRIPTIONAL ACTIVATOR DEVR_DOSR"/>
    <property type="match status" value="1"/>
</dbReference>
<evidence type="ECO:0000256" key="3">
    <source>
        <dbReference type="ARBA" id="ARBA00023163"/>
    </source>
</evidence>
<evidence type="ECO:0000256" key="1">
    <source>
        <dbReference type="ARBA" id="ARBA00023015"/>
    </source>
</evidence>
<protein>
    <submittedName>
        <fullName evidence="5">Response regulator transcription factor</fullName>
    </submittedName>
</protein>
<dbReference type="PRINTS" id="PR00038">
    <property type="entry name" value="HTHLUXR"/>
</dbReference>
<dbReference type="PROSITE" id="PS00622">
    <property type="entry name" value="HTH_LUXR_1"/>
    <property type="match status" value="1"/>
</dbReference>
<dbReference type="Pfam" id="PF00196">
    <property type="entry name" value="GerE"/>
    <property type="match status" value="1"/>
</dbReference>
<reference evidence="5" key="1">
    <citation type="submission" date="2022-10" db="EMBL/GenBank/DDBJ databases">
        <title>YIM 151497 complete genome.</title>
        <authorList>
            <person name="Chen X."/>
        </authorList>
    </citation>
    <scope>NUCLEOTIDE SEQUENCE</scope>
    <source>
        <strain evidence="5">YIM 151497</strain>
    </source>
</reference>
<organism evidence="5 6">
    <name type="scientific">Pelagibacterium flavum</name>
    <dbReference type="NCBI Taxonomy" id="2984530"/>
    <lineage>
        <taxon>Bacteria</taxon>
        <taxon>Pseudomonadati</taxon>
        <taxon>Pseudomonadota</taxon>
        <taxon>Alphaproteobacteria</taxon>
        <taxon>Hyphomicrobiales</taxon>
        <taxon>Devosiaceae</taxon>
        <taxon>Pelagibacterium</taxon>
    </lineage>
</organism>
<dbReference type="PANTHER" id="PTHR44688">
    <property type="entry name" value="DNA-BINDING TRANSCRIPTIONAL ACTIVATOR DEVR_DOSR"/>
    <property type="match status" value="1"/>
</dbReference>
<gene>
    <name evidence="5" type="ORF">OF122_14235</name>
</gene>